<feature type="transmembrane region" description="Helical" evidence="7">
    <location>
        <begin position="701"/>
        <end position="725"/>
    </location>
</feature>
<feature type="transmembrane region" description="Helical" evidence="7">
    <location>
        <begin position="447"/>
        <end position="469"/>
    </location>
</feature>
<evidence type="ECO:0000256" key="1">
    <source>
        <dbReference type="ARBA" id="ARBA00004141"/>
    </source>
</evidence>
<dbReference type="PANTHER" id="PTHR23501:SF3">
    <property type="entry name" value="MAJOR FACILITATOR SUPERFAMILY (MFS) PROFILE DOMAIN-CONTAINING PROTEIN"/>
    <property type="match status" value="1"/>
</dbReference>
<keyword evidence="6 7" id="KW-0472">Membrane</keyword>
<feature type="transmembrane region" description="Helical" evidence="7">
    <location>
        <begin position="383"/>
        <end position="404"/>
    </location>
</feature>
<dbReference type="GO" id="GO:0005886">
    <property type="term" value="C:plasma membrane"/>
    <property type="evidence" value="ECO:0007669"/>
    <property type="project" value="TreeGrafter"/>
</dbReference>
<dbReference type="PANTHER" id="PTHR23501">
    <property type="entry name" value="MAJOR FACILITATOR SUPERFAMILY"/>
    <property type="match status" value="1"/>
</dbReference>
<dbReference type="InterPro" id="IPR036259">
    <property type="entry name" value="MFS_trans_sf"/>
</dbReference>
<dbReference type="Gene3D" id="1.20.1250.20">
    <property type="entry name" value="MFS general substrate transporter like domains"/>
    <property type="match status" value="2"/>
</dbReference>
<dbReference type="SUPFAM" id="SSF103473">
    <property type="entry name" value="MFS general substrate transporter"/>
    <property type="match status" value="2"/>
</dbReference>
<keyword evidence="5 7" id="KW-1133">Transmembrane helix</keyword>
<comment type="similarity">
    <text evidence="2">Belongs to the major facilitator superfamily.</text>
</comment>
<evidence type="ECO:0000256" key="3">
    <source>
        <dbReference type="ARBA" id="ARBA00022448"/>
    </source>
</evidence>
<reference evidence="10" key="1">
    <citation type="submission" date="2015-05" db="EMBL/GenBank/DDBJ databases">
        <authorList>
            <person name="Fogelqvist Johan"/>
        </authorList>
    </citation>
    <scope>NUCLEOTIDE SEQUENCE [LARGE SCALE GENOMIC DNA]</scope>
</reference>
<dbReference type="Proteomes" id="UP000045706">
    <property type="component" value="Unassembled WGS sequence"/>
</dbReference>
<feature type="transmembrane region" description="Helical" evidence="7">
    <location>
        <begin position="638"/>
        <end position="657"/>
    </location>
</feature>
<accession>A0A0G4L3G4</accession>
<gene>
    <name evidence="9" type="ORF">BN1723_011045</name>
</gene>
<protein>
    <recommendedName>
        <fullName evidence="8">Major facilitator superfamily (MFS) profile domain-containing protein</fullName>
    </recommendedName>
</protein>
<feature type="transmembrane region" description="Helical" evidence="7">
    <location>
        <begin position="778"/>
        <end position="797"/>
    </location>
</feature>
<sequence length="813" mass="88223">MAQPSSKTYPFPYSQAAQLDDRIKDPRPIIDPTLTSLVDLFLLPEELDLDFMRGTTVSSEENEATAFVYNADTVVQSAPHLEHVEHHVPGPDGNDVILSIFKPKQPTSSNLPVVYHIHGGGMVAGDRFSAVTELLGLLKDVECAFASVEYRLAPETRAPGPAEDCHAGLVWLSQHATSLGLDAAGIVVLGVSGGAALAAAICLMARDRKSLATPVKAQMLLSPMLDDRVMAEPRHPDVPLHVASKNQEAKIRDLEHDRNSSQQQEETIDKEAQAGVRNVEAIATVWSKTTLIIAYVLIWIVYLVMLMQQMSSASLTPFVTSAFQLHSLTPTVGIISTVAGGVCILTIAKVLDVFGRPQGYAVSLVITTIGLIMMAATNSVEMYAAAQVFWTVGTNSLLYTVNIIVADTSSLRNRALMTALTASPNIITIWLGGPISEGFLNGPGWRWAYGMFSIIVPIICAPLLALLLVNLSKAKKQGVIVPEKEKRSPIASVLYYAREFDAVGLLLLTVGLSMFLLSFNLYGFQPLQWRSPLIICLLVFGVLLVVLFALWEKFLAPVTFIPYSLLLDRNMVGACVLGTTLFISFFCWNSFFTSYLMVVHDLSVTKASYVYQIYSLGGSLFSIATGVVIRYTGRFKAITLYGAIPVYVLFMGLMIHFRDAKSSNLGLIIMSQVFLSAAGGIMLITPQIAAVSASNHQNVAVVMAVLSMFSAVGGAVGLTVAGTIWQNVFPVKLAEYLPVEVQPELFNIYAMLEAQLMYPVGTPTRIAIQKAYADAQSMMLTGGTAVWVLAVVGVAIWRNTDVRTMKQVKGNVI</sequence>
<feature type="transmembrane region" description="Helical" evidence="7">
    <location>
        <begin position="416"/>
        <end position="435"/>
    </location>
</feature>
<evidence type="ECO:0000256" key="5">
    <source>
        <dbReference type="ARBA" id="ARBA00022989"/>
    </source>
</evidence>
<feature type="transmembrane region" description="Helical" evidence="7">
    <location>
        <begin position="571"/>
        <end position="591"/>
    </location>
</feature>
<name>A0A0G4L3G4_VERLO</name>
<evidence type="ECO:0000259" key="8">
    <source>
        <dbReference type="PROSITE" id="PS50850"/>
    </source>
</evidence>
<keyword evidence="4 7" id="KW-0812">Transmembrane</keyword>
<dbReference type="SUPFAM" id="SSF53474">
    <property type="entry name" value="alpha/beta-Hydrolases"/>
    <property type="match status" value="1"/>
</dbReference>
<feature type="transmembrane region" description="Helical" evidence="7">
    <location>
        <begin position="360"/>
        <end position="377"/>
    </location>
</feature>
<dbReference type="PROSITE" id="PS50850">
    <property type="entry name" value="MFS"/>
    <property type="match status" value="1"/>
</dbReference>
<dbReference type="GO" id="GO:0016787">
    <property type="term" value="F:hydrolase activity"/>
    <property type="evidence" value="ECO:0007669"/>
    <property type="project" value="InterPro"/>
</dbReference>
<dbReference type="AlphaFoldDB" id="A0A0G4L3G4"/>
<dbReference type="Gene3D" id="3.40.50.1820">
    <property type="entry name" value="alpha/beta hydrolase"/>
    <property type="match status" value="1"/>
</dbReference>
<proteinExistence type="inferred from homology"/>
<organism evidence="9 10">
    <name type="scientific">Verticillium longisporum</name>
    <name type="common">Verticillium dahliae var. longisporum</name>
    <dbReference type="NCBI Taxonomy" id="100787"/>
    <lineage>
        <taxon>Eukaryota</taxon>
        <taxon>Fungi</taxon>
        <taxon>Dikarya</taxon>
        <taxon>Ascomycota</taxon>
        <taxon>Pezizomycotina</taxon>
        <taxon>Sordariomycetes</taxon>
        <taxon>Hypocreomycetidae</taxon>
        <taxon>Glomerellales</taxon>
        <taxon>Plectosphaerellaceae</taxon>
        <taxon>Verticillium</taxon>
    </lineage>
</organism>
<feature type="transmembrane region" description="Helical" evidence="7">
    <location>
        <begin position="669"/>
        <end position="689"/>
    </location>
</feature>
<evidence type="ECO:0000313" key="10">
    <source>
        <dbReference type="Proteomes" id="UP000045706"/>
    </source>
</evidence>
<evidence type="ECO:0000256" key="6">
    <source>
        <dbReference type="ARBA" id="ARBA00023136"/>
    </source>
</evidence>
<evidence type="ECO:0000256" key="4">
    <source>
        <dbReference type="ARBA" id="ARBA00022692"/>
    </source>
</evidence>
<feature type="domain" description="Major facilitator superfamily (MFS) profile" evidence="8">
    <location>
        <begin position="290"/>
        <end position="765"/>
    </location>
</feature>
<dbReference type="Pfam" id="PF07859">
    <property type="entry name" value="Abhydrolase_3"/>
    <property type="match status" value="1"/>
</dbReference>
<comment type="subcellular location">
    <subcellularLocation>
        <location evidence="1">Membrane</location>
        <topology evidence="1">Multi-pass membrane protein</topology>
    </subcellularLocation>
</comment>
<keyword evidence="3" id="KW-0813">Transport</keyword>
<dbReference type="EMBL" id="CVQI01007113">
    <property type="protein sequence ID" value="CRK16562.1"/>
    <property type="molecule type" value="Genomic_DNA"/>
</dbReference>
<feature type="transmembrane region" description="Helical" evidence="7">
    <location>
        <begin position="529"/>
        <end position="551"/>
    </location>
</feature>
<dbReference type="InterPro" id="IPR029058">
    <property type="entry name" value="AB_hydrolase_fold"/>
</dbReference>
<dbReference type="InterPro" id="IPR013094">
    <property type="entry name" value="AB_hydrolase_3"/>
</dbReference>
<dbReference type="InterPro" id="IPR011701">
    <property type="entry name" value="MFS"/>
</dbReference>
<evidence type="ECO:0000313" key="9">
    <source>
        <dbReference type="EMBL" id="CRK16562.1"/>
    </source>
</evidence>
<feature type="transmembrane region" description="Helical" evidence="7">
    <location>
        <begin position="328"/>
        <end position="348"/>
    </location>
</feature>
<feature type="transmembrane region" description="Helical" evidence="7">
    <location>
        <begin position="502"/>
        <end position="523"/>
    </location>
</feature>
<dbReference type="GO" id="GO:0022857">
    <property type="term" value="F:transmembrane transporter activity"/>
    <property type="evidence" value="ECO:0007669"/>
    <property type="project" value="InterPro"/>
</dbReference>
<dbReference type="FunFam" id="1.20.1250.20:FF:000284">
    <property type="entry name" value="Siderophore iron transporter mirB"/>
    <property type="match status" value="1"/>
</dbReference>
<dbReference type="InterPro" id="IPR020846">
    <property type="entry name" value="MFS_dom"/>
</dbReference>
<feature type="transmembrane region" description="Helical" evidence="7">
    <location>
        <begin position="290"/>
        <end position="308"/>
    </location>
</feature>
<evidence type="ECO:0000256" key="7">
    <source>
        <dbReference type="SAM" id="Phobius"/>
    </source>
</evidence>
<evidence type="ECO:0000256" key="2">
    <source>
        <dbReference type="ARBA" id="ARBA00008335"/>
    </source>
</evidence>
<feature type="transmembrane region" description="Helical" evidence="7">
    <location>
        <begin position="183"/>
        <end position="205"/>
    </location>
</feature>
<feature type="transmembrane region" description="Helical" evidence="7">
    <location>
        <begin position="611"/>
        <end position="631"/>
    </location>
</feature>
<dbReference type="Pfam" id="PF07690">
    <property type="entry name" value="MFS_1"/>
    <property type="match status" value="1"/>
</dbReference>